<protein>
    <submittedName>
        <fullName evidence="2">Uncharacterized protein</fullName>
    </submittedName>
</protein>
<dbReference type="EMBL" id="CAMXCT030000319">
    <property type="protein sequence ID" value="CAL4764390.1"/>
    <property type="molecule type" value="Genomic_DNA"/>
</dbReference>
<dbReference type="EMBL" id="CAMXCT020000319">
    <property type="protein sequence ID" value="CAL1130453.1"/>
    <property type="molecule type" value="Genomic_DNA"/>
</dbReference>
<dbReference type="OrthoDB" id="10386413at2759"/>
<dbReference type="Pfam" id="PF05704">
    <property type="entry name" value="Caps_synth"/>
    <property type="match status" value="1"/>
</dbReference>
<reference evidence="3 4" key="2">
    <citation type="submission" date="2024-05" db="EMBL/GenBank/DDBJ databases">
        <authorList>
            <person name="Chen Y."/>
            <person name="Shah S."/>
            <person name="Dougan E. K."/>
            <person name="Thang M."/>
            <person name="Chan C."/>
        </authorList>
    </citation>
    <scope>NUCLEOTIDE SEQUENCE [LARGE SCALE GENOMIC DNA]</scope>
</reference>
<reference evidence="2" key="1">
    <citation type="submission" date="2022-10" db="EMBL/GenBank/DDBJ databases">
        <authorList>
            <person name="Chen Y."/>
            <person name="Dougan E. K."/>
            <person name="Chan C."/>
            <person name="Rhodes N."/>
            <person name="Thang M."/>
        </authorList>
    </citation>
    <scope>NUCLEOTIDE SEQUENCE</scope>
</reference>
<gene>
    <name evidence="2" type="ORF">C1SCF055_LOCUS5251</name>
</gene>
<dbReference type="Proteomes" id="UP001152797">
    <property type="component" value="Unassembled WGS sequence"/>
</dbReference>
<keyword evidence="1" id="KW-1133">Transmembrane helix</keyword>
<dbReference type="EMBL" id="CAMXCT010000319">
    <property type="protein sequence ID" value="CAI3977078.1"/>
    <property type="molecule type" value="Genomic_DNA"/>
</dbReference>
<keyword evidence="1" id="KW-0472">Membrane</keyword>
<dbReference type="AlphaFoldDB" id="A0A9P1BRC4"/>
<dbReference type="GO" id="GO:0016757">
    <property type="term" value="F:glycosyltransferase activity"/>
    <property type="evidence" value="ECO:0007669"/>
    <property type="project" value="InterPro"/>
</dbReference>
<evidence type="ECO:0000256" key="1">
    <source>
        <dbReference type="SAM" id="Phobius"/>
    </source>
</evidence>
<sequence length="428" mass="48343">MQVADAPSEIRRSSDLGSVSWKHLGLAALVSYALGICTFLLWSALTALTRPNPRGPNGPKVLKDSEYPPKYGKIPEKTIWFYYNKGWDPMPNRLVDLCVQSFCVNNPDWNFEFVSDSNVLEYVSPEMLPDAYWTWHKPANKKDMVMANVLALYGGVAADSTILNFKSLNVLWNRMLTDAADAVVYWYRFTEPWPEHDSSAAWFFMARRDTGIFRRYAQDIKTHFGNVHLDVSRVGGKPYLAFATGTVEPIMIEINSSLPLCSTDPNTAGRKTCATAMTHHVAANKDLNNTKVVFLDPNDQNHGPQLNTWDALCINNGFLDCPTPSLSRPSAKDLWEQYQGRKDNPYFTMIKLFGGGGRFAKQHPELLLLNKDDERENVMSMWFKDAGIELDKPNYCGSISGQMLKNEGLRSETTDQSASTFRFPTEYV</sequence>
<dbReference type="InterPro" id="IPR008441">
    <property type="entry name" value="AfumC-like_glycosyl_Trfase"/>
</dbReference>
<keyword evidence="1" id="KW-0812">Transmembrane</keyword>
<name>A0A9P1BRC4_9DINO</name>
<evidence type="ECO:0000313" key="4">
    <source>
        <dbReference type="Proteomes" id="UP001152797"/>
    </source>
</evidence>
<dbReference type="InterPro" id="IPR029044">
    <property type="entry name" value="Nucleotide-diphossugar_trans"/>
</dbReference>
<comment type="caution">
    <text evidence="2">The sequence shown here is derived from an EMBL/GenBank/DDBJ whole genome shotgun (WGS) entry which is preliminary data.</text>
</comment>
<organism evidence="2">
    <name type="scientific">Cladocopium goreaui</name>
    <dbReference type="NCBI Taxonomy" id="2562237"/>
    <lineage>
        <taxon>Eukaryota</taxon>
        <taxon>Sar</taxon>
        <taxon>Alveolata</taxon>
        <taxon>Dinophyceae</taxon>
        <taxon>Suessiales</taxon>
        <taxon>Symbiodiniaceae</taxon>
        <taxon>Cladocopium</taxon>
    </lineage>
</organism>
<dbReference type="SUPFAM" id="SSF53448">
    <property type="entry name" value="Nucleotide-diphospho-sugar transferases"/>
    <property type="match status" value="1"/>
</dbReference>
<feature type="transmembrane region" description="Helical" evidence="1">
    <location>
        <begin position="24"/>
        <end position="45"/>
    </location>
</feature>
<evidence type="ECO:0000313" key="2">
    <source>
        <dbReference type="EMBL" id="CAI3977078.1"/>
    </source>
</evidence>
<keyword evidence="4" id="KW-1185">Reference proteome</keyword>
<evidence type="ECO:0000313" key="3">
    <source>
        <dbReference type="EMBL" id="CAL4764390.1"/>
    </source>
</evidence>
<accession>A0A9P1BRC4</accession>
<proteinExistence type="predicted"/>